<protein>
    <recommendedName>
        <fullName evidence="4">115 kDa protein in type-1 retrotransposable element R1DM</fullName>
    </recommendedName>
</protein>
<sequence length="178" mass="20318">MCPLREEPSTQNVSPEARDSPQNILTASRPASRRLHMEHSAWNTASNTNLNRSLRLRGKKIEVALVQEPYVGKIDELRRYLRRRVVQKTTRRKGPIKAAILILNGDLDDEENQILINENVTAAVVKIGNYRIGVMSVYFEGDIPIDPYLDRVRYVCSKFGTDNIILGSDVCLVERRTR</sequence>
<evidence type="ECO:0000256" key="1">
    <source>
        <dbReference type="SAM" id="MobiDB-lite"/>
    </source>
</evidence>
<dbReference type="Proteomes" id="UP000299102">
    <property type="component" value="Unassembled WGS sequence"/>
</dbReference>
<dbReference type="OrthoDB" id="411871at2759"/>
<feature type="compositionally biased region" description="Polar residues" evidence="1">
    <location>
        <begin position="9"/>
        <end position="24"/>
    </location>
</feature>
<evidence type="ECO:0000313" key="2">
    <source>
        <dbReference type="EMBL" id="GBP54091.1"/>
    </source>
</evidence>
<dbReference type="EMBL" id="BGZK01000639">
    <property type="protein sequence ID" value="GBP54091.1"/>
    <property type="molecule type" value="Genomic_DNA"/>
</dbReference>
<gene>
    <name evidence="2" type="ORF">EVAR_81259_1</name>
</gene>
<dbReference type="Gene3D" id="3.60.10.10">
    <property type="entry name" value="Endonuclease/exonuclease/phosphatase"/>
    <property type="match status" value="1"/>
</dbReference>
<evidence type="ECO:0008006" key="4">
    <source>
        <dbReference type="Google" id="ProtNLM"/>
    </source>
</evidence>
<accession>A0A4C1WS53</accession>
<proteinExistence type="predicted"/>
<dbReference type="AlphaFoldDB" id="A0A4C1WS53"/>
<dbReference type="SUPFAM" id="SSF56219">
    <property type="entry name" value="DNase I-like"/>
    <property type="match status" value="1"/>
</dbReference>
<keyword evidence="3" id="KW-1185">Reference proteome</keyword>
<reference evidence="2 3" key="1">
    <citation type="journal article" date="2019" name="Commun. Biol.">
        <title>The bagworm genome reveals a unique fibroin gene that provides high tensile strength.</title>
        <authorList>
            <person name="Kono N."/>
            <person name="Nakamura H."/>
            <person name="Ohtoshi R."/>
            <person name="Tomita M."/>
            <person name="Numata K."/>
            <person name="Arakawa K."/>
        </authorList>
    </citation>
    <scope>NUCLEOTIDE SEQUENCE [LARGE SCALE GENOMIC DNA]</scope>
</reference>
<comment type="caution">
    <text evidence="2">The sequence shown here is derived from an EMBL/GenBank/DDBJ whole genome shotgun (WGS) entry which is preliminary data.</text>
</comment>
<name>A0A4C1WS53_EUMVA</name>
<dbReference type="InterPro" id="IPR036691">
    <property type="entry name" value="Endo/exonu/phosph_ase_sf"/>
</dbReference>
<evidence type="ECO:0000313" key="3">
    <source>
        <dbReference type="Proteomes" id="UP000299102"/>
    </source>
</evidence>
<organism evidence="2 3">
    <name type="scientific">Eumeta variegata</name>
    <name type="common">Bagworm moth</name>
    <name type="synonym">Eumeta japonica</name>
    <dbReference type="NCBI Taxonomy" id="151549"/>
    <lineage>
        <taxon>Eukaryota</taxon>
        <taxon>Metazoa</taxon>
        <taxon>Ecdysozoa</taxon>
        <taxon>Arthropoda</taxon>
        <taxon>Hexapoda</taxon>
        <taxon>Insecta</taxon>
        <taxon>Pterygota</taxon>
        <taxon>Neoptera</taxon>
        <taxon>Endopterygota</taxon>
        <taxon>Lepidoptera</taxon>
        <taxon>Glossata</taxon>
        <taxon>Ditrysia</taxon>
        <taxon>Tineoidea</taxon>
        <taxon>Psychidae</taxon>
        <taxon>Oiketicinae</taxon>
        <taxon>Eumeta</taxon>
    </lineage>
</organism>
<feature type="region of interest" description="Disordered" evidence="1">
    <location>
        <begin position="1"/>
        <end position="24"/>
    </location>
</feature>